<evidence type="ECO:0000256" key="4">
    <source>
        <dbReference type="RuleBase" id="RU000383"/>
    </source>
</evidence>
<comment type="caution">
    <text evidence="7">The sequence shown here is derived from an EMBL/GenBank/DDBJ whole genome shotgun (WGS) entry which is preliminary data.</text>
</comment>
<dbReference type="InterPro" id="IPR036915">
    <property type="entry name" value="Cyclin-like_sf"/>
</dbReference>
<name>A0ABS8S836_DATST</name>
<evidence type="ECO:0000259" key="6">
    <source>
        <dbReference type="SMART" id="SM01332"/>
    </source>
</evidence>
<evidence type="ECO:0000256" key="2">
    <source>
        <dbReference type="ARBA" id="ARBA00023127"/>
    </source>
</evidence>
<dbReference type="EMBL" id="JACEIK010000325">
    <property type="protein sequence ID" value="MCD7454995.1"/>
    <property type="molecule type" value="Genomic_DNA"/>
</dbReference>
<reference evidence="7 8" key="1">
    <citation type="journal article" date="2021" name="BMC Genomics">
        <title>Datura genome reveals duplications of psychoactive alkaloid biosynthetic genes and high mutation rate following tissue culture.</title>
        <authorList>
            <person name="Rajewski A."/>
            <person name="Carter-House D."/>
            <person name="Stajich J."/>
            <person name="Litt A."/>
        </authorList>
    </citation>
    <scope>NUCLEOTIDE SEQUENCE [LARGE SCALE GENOMIC DNA]</scope>
    <source>
        <strain evidence="7">AR-01</strain>
    </source>
</reference>
<dbReference type="Proteomes" id="UP000823775">
    <property type="component" value="Unassembled WGS sequence"/>
</dbReference>
<evidence type="ECO:0000313" key="7">
    <source>
        <dbReference type="EMBL" id="MCD7454995.1"/>
    </source>
</evidence>
<accession>A0ABS8S836</accession>
<keyword evidence="3" id="KW-0131">Cell cycle</keyword>
<evidence type="ECO:0000256" key="3">
    <source>
        <dbReference type="ARBA" id="ARBA00023306"/>
    </source>
</evidence>
<keyword evidence="8" id="KW-1185">Reference proteome</keyword>
<dbReference type="CDD" id="cd20544">
    <property type="entry name" value="CYCLIN_AtCycD-like_rpt2"/>
    <property type="match status" value="1"/>
</dbReference>
<evidence type="ECO:0000256" key="1">
    <source>
        <dbReference type="ARBA" id="ARBA00022618"/>
    </source>
</evidence>
<gene>
    <name evidence="7" type="ORF">HAX54_026723</name>
</gene>
<dbReference type="InterPro" id="IPR013763">
    <property type="entry name" value="Cyclin-like_dom"/>
</dbReference>
<dbReference type="Pfam" id="PF00134">
    <property type="entry name" value="Cyclin_N"/>
    <property type="match status" value="1"/>
</dbReference>
<dbReference type="InterPro" id="IPR039361">
    <property type="entry name" value="Cyclin"/>
</dbReference>
<proteinExistence type="inferred from homology"/>
<feature type="domain" description="Cyclin C-terminal" evidence="6">
    <location>
        <begin position="202"/>
        <end position="330"/>
    </location>
</feature>
<keyword evidence="1" id="KW-0132">Cell division</keyword>
<dbReference type="Gene3D" id="1.10.472.10">
    <property type="entry name" value="Cyclin-like"/>
    <property type="match status" value="2"/>
</dbReference>
<dbReference type="SUPFAM" id="SSF47954">
    <property type="entry name" value="Cyclin-like"/>
    <property type="match status" value="2"/>
</dbReference>
<dbReference type="SMART" id="SM01332">
    <property type="entry name" value="Cyclin_C"/>
    <property type="match status" value="1"/>
</dbReference>
<dbReference type="Pfam" id="PF02984">
    <property type="entry name" value="Cyclin_C"/>
    <property type="match status" value="1"/>
</dbReference>
<organism evidence="7 8">
    <name type="scientific">Datura stramonium</name>
    <name type="common">Jimsonweed</name>
    <name type="synonym">Common thornapple</name>
    <dbReference type="NCBI Taxonomy" id="4076"/>
    <lineage>
        <taxon>Eukaryota</taxon>
        <taxon>Viridiplantae</taxon>
        <taxon>Streptophyta</taxon>
        <taxon>Embryophyta</taxon>
        <taxon>Tracheophyta</taxon>
        <taxon>Spermatophyta</taxon>
        <taxon>Magnoliopsida</taxon>
        <taxon>eudicotyledons</taxon>
        <taxon>Gunneridae</taxon>
        <taxon>Pentapetalae</taxon>
        <taxon>asterids</taxon>
        <taxon>lamiids</taxon>
        <taxon>Solanales</taxon>
        <taxon>Solanaceae</taxon>
        <taxon>Solanoideae</taxon>
        <taxon>Datureae</taxon>
        <taxon>Datura</taxon>
    </lineage>
</organism>
<protein>
    <submittedName>
        <fullName evidence="7">Uncharacterized protein</fullName>
    </submittedName>
</protein>
<dbReference type="PROSITE" id="PS00292">
    <property type="entry name" value="CYCLINS"/>
    <property type="match status" value="1"/>
</dbReference>
<dbReference type="PANTHER" id="PTHR10177">
    <property type="entry name" value="CYCLINS"/>
    <property type="match status" value="1"/>
</dbReference>
<dbReference type="InterPro" id="IPR006671">
    <property type="entry name" value="Cyclin_N"/>
</dbReference>
<dbReference type="SMART" id="SM00385">
    <property type="entry name" value="CYCLIN"/>
    <property type="match status" value="1"/>
</dbReference>
<dbReference type="InterPro" id="IPR004367">
    <property type="entry name" value="Cyclin_C-dom"/>
</dbReference>
<evidence type="ECO:0000313" key="8">
    <source>
        <dbReference type="Proteomes" id="UP000823775"/>
    </source>
</evidence>
<comment type="similarity">
    <text evidence="4">Belongs to the cyclin family.</text>
</comment>
<dbReference type="InterPro" id="IPR048258">
    <property type="entry name" value="Cyclins_cyclin-box"/>
</dbReference>
<dbReference type="CDD" id="cd20543">
    <property type="entry name" value="CYCLIN_AtCycD-like_rpt1"/>
    <property type="match status" value="1"/>
</dbReference>
<feature type="domain" description="Cyclin-like" evidence="5">
    <location>
        <begin position="105"/>
        <end position="193"/>
    </location>
</feature>
<sequence>MVFPSQKLDTQLQNPISVLLDGLYCEEDRFLEDDLGEWSSLDVGNEKWVENVKKTLALLECDMFWEDDELATLLSKEKESHLGFQSFDRLISDGSLMAARREALDWMSRVIAYYGFTATTAVLAVNYFDRFVSGLCFQKDKPWMSQLAAVACLSIAAKVEETQVPLLLDLQVADSRFVFEAKTIQRMELLVLSTLKWKMNLVTPLSFIDHIMRRFGFMTNLHLDFLKKCERLILDIITDSRLLHYSPSVIATAAMFFVINEIEPCKATEYKNQLMSVLKVRKDILEECHDLIIELMGASCYKLCQSLKRKHQSVPGSPSGVIDAYFSCESSNDSWSVASSISSSPEPQYKKNKAQDQHMSLAPLGGTVSVAVGSSPH</sequence>
<keyword evidence="2 4" id="KW-0195">Cyclin</keyword>
<evidence type="ECO:0000259" key="5">
    <source>
        <dbReference type="SMART" id="SM00385"/>
    </source>
</evidence>